<dbReference type="Gene3D" id="3.40.50.1820">
    <property type="entry name" value="alpha/beta hydrolase"/>
    <property type="match status" value="1"/>
</dbReference>
<comment type="caution">
    <text evidence="2">The sequence shown here is derived from an EMBL/GenBank/DDBJ whole genome shotgun (WGS) entry which is preliminary data.</text>
</comment>
<dbReference type="EMBL" id="WBMO01000001">
    <property type="protein sequence ID" value="MDV2474711.1"/>
    <property type="molecule type" value="Genomic_DNA"/>
</dbReference>
<organism evidence="2 3">
    <name type="scientific">Rhodococcus zopfii</name>
    <dbReference type="NCBI Taxonomy" id="43772"/>
    <lineage>
        <taxon>Bacteria</taxon>
        <taxon>Bacillati</taxon>
        <taxon>Actinomycetota</taxon>
        <taxon>Actinomycetes</taxon>
        <taxon>Mycobacteriales</taxon>
        <taxon>Nocardiaceae</taxon>
        <taxon>Rhodococcus</taxon>
    </lineage>
</organism>
<name>A0ABU3WL77_9NOCA</name>
<gene>
    <name evidence="2" type="ORF">F8M49_03420</name>
</gene>
<keyword evidence="1" id="KW-0732">Signal</keyword>
<evidence type="ECO:0000313" key="2">
    <source>
        <dbReference type="EMBL" id="MDV2474711.1"/>
    </source>
</evidence>
<feature type="chain" id="PRO_5045843660" evidence="1">
    <location>
        <begin position="37"/>
        <end position="358"/>
    </location>
</feature>
<dbReference type="InterPro" id="IPR050583">
    <property type="entry name" value="Mycobacterial_A85_antigen"/>
</dbReference>
<dbReference type="PANTHER" id="PTHR48098:SF1">
    <property type="entry name" value="DIACYLGLYCEROL ACYLTRANSFERASE_MYCOLYLTRANSFERASE AG85A"/>
    <property type="match status" value="1"/>
</dbReference>
<proteinExistence type="predicted"/>
<dbReference type="InterPro" id="IPR029058">
    <property type="entry name" value="AB_hydrolase_fold"/>
</dbReference>
<dbReference type="SUPFAM" id="SSF53474">
    <property type="entry name" value="alpha/beta-Hydrolases"/>
    <property type="match status" value="1"/>
</dbReference>
<protein>
    <submittedName>
        <fullName evidence="2">Esterase family protein</fullName>
    </submittedName>
</protein>
<keyword evidence="3" id="KW-1185">Reference proteome</keyword>
<accession>A0ABU3WL77</accession>
<sequence length="358" mass="38166">MRRNTNRTVVAVARSLAVVLAAAALPVAAGATTAGADPVLDTGNVLSSVESPNGSKITKTEVYDEHSIIIWVYSASMGREIPVDVWRPADTSEPRPTLYLLNGAGGGEDAGTWRLQTDAIDFLTDKNINVVSPLAGRFSYYYTDWYSPDPALGNNKWTTFITEELPPIVDAALGTNGVNAIAGLSSSGTSVFSLATAKPGLFGGVAAYSGCAQTSDPIGKQFVKVTVETWGGGDIQNMWGSDDDPAWEANDPYLHAEKLRGLELYVSNGTGLPGRYDNGDGPGMNGDAGNVANQVIVGGVIEAATNYCTHNLQNRLDELGIPATFKFREDGTHSWGYWEDELKESWPVLARALDIDES</sequence>
<dbReference type="Pfam" id="PF00756">
    <property type="entry name" value="Esterase"/>
    <property type="match status" value="1"/>
</dbReference>
<reference evidence="2 3" key="1">
    <citation type="submission" date="2019-10" db="EMBL/GenBank/DDBJ databases">
        <title>Draft Genome Assembly of Rhodococcus zopfii DSM44189.</title>
        <authorList>
            <person name="Sutton J.M."/>
            <person name="Akob D.M."/>
            <person name="Bushman T.J."/>
        </authorList>
    </citation>
    <scope>NUCLEOTIDE SEQUENCE [LARGE SCALE GENOMIC DNA]</scope>
    <source>
        <strain evidence="2 3">DSM 44189</strain>
    </source>
</reference>
<feature type="signal peptide" evidence="1">
    <location>
        <begin position="1"/>
        <end position="36"/>
    </location>
</feature>
<dbReference type="InterPro" id="IPR000801">
    <property type="entry name" value="Esterase-like"/>
</dbReference>
<evidence type="ECO:0000256" key="1">
    <source>
        <dbReference type="SAM" id="SignalP"/>
    </source>
</evidence>
<dbReference type="Proteomes" id="UP001275440">
    <property type="component" value="Unassembled WGS sequence"/>
</dbReference>
<dbReference type="PANTHER" id="PTHR48098">
    <property type="entry name" value="ENTEROCHELIN ESTERASE-RELATED"/>
    <property type="match status" value="1"/>
</dbReference>
<evidence type="ECO:0000313" key="3">
    <source>
        <dbReference type="Proteomes" id="UP001275440"/>
    </source>
</evidence>